<dbReference type="AlphaFoldDB" id="A0A8J5N4G9"/>
<gene>
    <name evidence="2" type="ORF">Hamer_G008458</name>
</gene>
<evidence type="ECO:0000256" key="1">
    <source>
        <dbReference type="SAM" id="MobiDB-lite"/>
    </source>
</evidence>
<dbReference type="EMBL" id="JAHLQT010010178">
    <property type="protein sequence ID" value="KAG7172959.1"/>
    <property type="molecule type" value="Genomic_DNA"/>
</dbReference>
<reference evidence="2" key="1">
    <citation type="journal article" date="2021" name="Sci. Adv.">
        <title>The American lobster genome reveals insights on longevity, neural, and immune adaptations.</title>
        <authorList>
            <person name="Polinski J.M."/>
            <person name="Zimin A.V."/>
            <person name="Clark K.F."/>
            <person name="Kohn A.B."/>
            <person name="Sadowski N."/>
            <person name="Timp W."/>
            <person name="Ptitsyn A."/>
            <person name="Khanna P."/>
            <person name="Romanova D.Y."/>
            <person name="Williams P."/>
            <person name="Greenwood S.J."/>
            <person name="Moroz L.L."/>
            <person name="Walt D.R."/>
            <person name="Bodnar A.G."/>
        </authorList>
    </citation>
    <scope>NUCLEOTIDE SEQUENCE</scope>
    <source>
        <strain evidence="2">GMGI-L3</strain>
    </source>
</reference>
<proteinExistence type="predicted"/>
<feature type="region of interest" description="Disordered" evidence="1">
    <location>
        <begin position="440"/>
        <end position="464"/>
    </location>
</feature>
<organism evidence="2 3">
    <name type="scientific">Homarus americanus</name>
    <name type="common">American lobster</name>
    <dbReference type="NCBI Taxonomy" id="6706"/>
    <lineage>
        <taxon>Eukaryota</taxon>
        <taxon>Metazoa</taxon>
        <taxon>Ecdysozoa</taxon>
        <taxon>Arthropoda</taxon>
        <taxon>Crustacea</taxon>
        <taxon>Multicrustacea</taxon>
        <taxon>Malacostraca</taxon>
        <taxon>Eumalacostraca</taxon>
        <taxon>Eucarida</taxon>
        <taxon>Decapoda</taxon>
        <taxon>Pleocyemata</taxon>
        <taxon>Astacidea</taxon>
        <taxon>Nephropoidea</taxon>
        <taxon>Nephropidae</taxon>
        <taxon>Homarus</taxon>
    </lineage>
</organism>
<evidence type="ECO:0000313" key="2">
    <source>
        <dbReference type="EMBL" id="KAG7172959.1"/>
    </source>
</evidence>
<protein>
    <submittedName>
        <fullName evidence="2">Uncharacterized protein</fullName>
    </submittedName>
</protein>
<name>A0A8J5N4G9_HOMAM</name>
<dbReference type="Proteomes" id="UP000747542">
    <property type="component" value="Unassembled WGS sequence"/>
</dbReference>
<keyword evidence="3" id="KW-1185">Reference proteome</keyword>
<comment type="caution">
    <text evidence="2">The sequence shown here is derived from an EMBL/GenBank/DDBJ whole genome shotgun (WGS) entry which is preliminary data.</text>
</comment>
<evidence type="ECO:0000313" key="3">
    <source>
        <dbReference type="Proteomes" id="UP000747542"/>
    </source>
</evidence>
<accession>A0A8J5N4G9</accession>
<sequence>MVKLLRESGGAGGQGEADLRMRQLGVGQLGSEAAGVRQIWGGGSWGVRQLGERGNGHCECQLEKCQLESETVRQLGSEAGLGMKQLGTKECGHCECQLGCQLRTKECAHCECQLGVRQLRSEAAKDVRLGGGRCAHCECQLGVRQLRRRQLRMSAAGDEAGVRQLRMSAGEFGHCECQLRMSTGAGSESGEFSHWVYQLGVCATKCQLCQLGTGECGHWECQLECVTTGNIIWECGHWECQLGLGMSAGITECGWQCQLGVLGHWECQLGSSHWECQVSAAGEMRQLGKVRKLGRCQLEDVSWEDATLRQCQLGKVRRQLGMRQLRRVRQLGDREWSVGHGECQRWSECGHWVSTGEYGECGHWECHGEPLLGSLGSLGNTGIRPTRVWGLGSLGCGHCMGTEEATAYQLRSVCHCLGSLGTGGLGFGDQMLRDEGDQMLRDDGDQLADGLGLTTRQGGKRGRE</sequence>